<organism evidence="1 2">
    <name type="scientific">Taibaiella soli</name>
    <dbReference type="NCBI Taxonomy" id="1649169"/>
    <lineage>
        <taxon>Bacteria</taxon>
        <taxon>Pseudomonadati</taxon>
        <taxon>Bacteroidota</taxon>
        <taxon>Chitinophagia</taxon>
        <taxon>Chitinophagales</taxon>
        <taxon>Chitinophagaceae</taxon>
        <taxon>Taibaiella</taxon>
    </lineage>
</organism>
<gene>
    <name evidence="1" type="ORF">DN068_06715</name>
</gene>
<dbReference type="RefSeq" id="WP_110998135.1">
    <property type="nucleotide sequence ID" value="NZ_QKTW01000010.1"/>
</dbReference>
<name>A0A2W2ADZ6_9BACT</name>
<dbReference type="OrthoDB" id="1524666at2"/>
<dbReference type="Proteomes" id="UP000248745">
    <property type="component" value="Unassembled WGS sequence"/>
</dbReference>
<sequence>MSFKYTANTLKKLEQLFEEARYIVRYEKGNFNSGFCILEAKRVAVINRFLNTEGRINALIEILPSLTINEEELSDEMQKWYTQLKGKSLSNDEPSVQTEMDA</sequence>
<dbReference type="EMBL" id="QKTW01000010">
    <property type="protein sequence ID" value="PZF73685.1"/>
    <property type="molecule type" value="Genomic_DNA"/>
</dbReference>
<evidence type="ECO:0000313" key="2">
    <source>
        <dbReference type="Proteomes" id="UP000248745"/>
    </source>
</evidence>
<protein>
    <submittedName>
        <fullName evidence="1">Uncharacterized protein</fullName>
    </submittedName>
</protein>
<dbReference type="AlphaFoldDB" id="A0A2W2ADZ6"/>
<evidence type="ECO:0000313" key="1">
    <source>
        <dbReference type="EMBL" id="PZF73685.1"/>
    </source>
</evidence>
<reference evidence="1 2" key="1">
    <citation type="submission" date="2018-06" db="EMBL/GenBank/DDBJ databases">
        <title>Mucibacter soli gen. nov., sp. nov., a new member of the family Chitinophagaceae producing mucin.</title>
        <authorList>
            <person name="Kim M.-K."/>
            <person name="Park S."/>
            <person name="Kim T.-S."/>
            <person name="Joung Y."/>
            <person name="Han J.-H."/>
            <person name="Kim S.B."/>
        </authorList>
    </citation>
    <scope>NUCLEOTIDE SEQUENCE [LARGE SCALE GENOMIC DNA]</scope>
    <source>
        <strain evidence="1 2">R1-15</strain>
    </source>
</reference>
<keyword evidence="2" id="KW-1185">Reference proteome</keyword>
<proteinExistence type="predicted"/>
<comment type="caution">
    <text evidence="1">The sequence shown here is derived from an EMBL/GenBank/DDBJ whole genome shotgun (WGS) entry which is preliminary data.</text>
</comment>
<accession>A0A2W2ADZ6</accession>